<dbReference type="AlphaFoldDB" id="A0A1Y1W309"/>
<protein>
    <recommendedName>
        <fullName evidence="5">RGS domain-containing protein</fullName>
    </recommendedName>
</protein>
<reference evidence="3 4" key="1">
    <citation type="submission" date="2016-07" db="EMBL/GenBank/DDBJ databases">
        <title>Pervasive Adenine N6-methylation of Active Genes in Fungi.</title>
        <authorList>
            <consortium name="DOE Joint Genome Institute"/>
            <person name="Mondo S.J."/>
            <person name="Dannebaum R.O."/>
            <person name="Kuo R.C."/>
            <person name="Labutti K."/>
            <person name="Haridas S."/>
            <person name="Kuo A."/>
            <person name="Salamov A."/>
            <person name="Ahrendt S.R."/>
            <person name="Lipzen A."/>
            <person name="Sullivan W."/>
            <person name="Andreopoulos W.B."/>
            <person name="Clum A."/>
            <person name="Lindquist E."/>
            <person name="Daum C."/>
            <person name="Ramamoorthy G.K."/>
            <person name="Gryganskyi A."/>
            <person name="Culley D."/>
            <person name="Magnuson J.K."/>
            <person name="James T.Y."/>
            <person name="O'Malley M.A."/>
            <person name="Stajich J.E."/>
            <person name="Spatafora J.W."/>
            <person name="Visel A."/>
            <person name="Grigoriev I.V."/>
        </authorList>
    </citation>
    <scope>NUCLEOTIDE SEQUENCE [LARGE SCALE GENOMIC DNA]</scope>
    <source>
        <strain evidence="3 4">ATCC 12442</strain>
    </source>
</reference>
<evidence type="ECO:0008006" key="5">
    <source>
        <dbReference type="Google" id="ProtNLM"/>
    </source>
</evidence>
<evidence type="ECO:0000256" key="2">
    <source>
        <dbReference type="SAM" id="Phobius"/>
    </source>
</evidence>
<keyword evidence="2" id="KW-0812">Transmembrane</keyword>
<evidence type="ECO:0000313" key="3">
    <source>
        <dbReference type="EMBL" id="ORX67868.1"/>
    </source>
</evidence>
<dbReference type="RefSeq" id="XP_040741714.1">
    <property type="nucleotide sequence ID" value="XM_040885658.1"/>
</dbReference>
<evidence type="ECO:0000256" key="1">
    <source>
        <dbReference type="SAM" id="MobiDB-lite"/>
    </source>
</evidence>
<dbReference type="EMBL" id="MCFD01000011">
    <property type="protein sequence ID" value="ORX67868.1"/>
    <property type="molecule type" value="Genomic_DNA"/>
</dbReference>
<feature type="transmembrane region" description="Helical" evidence="2">
    <location>
        <begin position="563"/>
        <end position="589"/>
    </location>
</feature>
<keyword evidence="4" id="KW-1185">Reference proteome</keyword>
<dbReference type="OrthoDB" id="5528023at2759"/>
<gene>
    <name evidence="3" type="ORF">DL89DRAFT_259110</name>
</gene>
<dbReference type="GeneID" id="63802306"/>
<feature type="transmembrane region" description="Helical" evidence="2">
    <location>
        <begin position="531"/>
        <end position="551"/>
    </location>
</feature>
<feature type="transmembrane region" description="Helical" evidence="2">
    <location>
        <begin position="726"/>
        <end position="746"/>
    </location>
</feature>
<evidence type="ECO:0000313" key="4">
    <source>
        <dbReference type="Proteomes" id="UP000193922"/>
    </source>
</evidence>
<organism evidence="3 4">
    <name type="scientific">Linderina pennispora</name>
    <dbReference type="NCBI Taxonomy" id="61395"/>
    <lineage>
        <taxon>Eukaryota</taxon>
        <taxon>Fungi</taxon>
        <taxon>Fungi incertae sedis</taxon>
        <taxon>Zoopagomycota</taxon>
        <taxon>Kickxellomycotina</taxon>
        <taxon>Kickxellomycetes</taxon>
        <taxon>Kickxellales</taxon>
        <taxon>Kickxellaceae</taxon>
        <taxon>Linderina</taxon>
    </lineage>
</organism>
<name>A0A1Y1W309_9FUNG</name>
<dbReference type="Proteomes" id="UP000193922">
    <property type="component" value="Unassembled WGS sequence"/>
</dbReference>
<keyword evidence="2" id="KW-1133">Transmembrane helix</keyword>
<comment type="caution">
    <text evidence="3">The sequence shown here is derived from an EMBL/GenBank/DDBJ whole genome shotgun (WGS) entry which is preliminary data.</text>
</comment>
<dbReference type="PANTHER" id="PTHR39466">
    <property type="entry name" value="RGS DOMAIN-CONTAINING PROTEIN"/>
    <property type="match status" value="1"/>
</dbReference>
<feature type="compositionally biased region" description="Low complexity" evidence="1">
    <location>
        <begin position="145"/>
        <end position="159"/>
    </location>
</feature>
<dbReference type="PANTHER" id="PTHR39466:SF1">
    <property type="entry name" value="RGS DOMAIN-CONTAINING PROTEIN"/>
    <property type="match status" value="1"/>
</dbReference>
<accession>A0A1Y1W309</accession>
<feature type="region of interest" description="Disordered" evidence="1">
    <location>
        <begin position="140"/>
        <end position="193"/>
    </location>
</feature>
<keyword evidence="2" id="KW-0472">Membrane</keyword>
<proteinExistence type="predicted"/>
<sequence>MKDYAGLFDAMVANITAPPLSLDEFRLFVSRDSQAKNALAFCEWYQRYRTVYFDRSGVQSLHKTATTAASSRPGIPEQFALSNSNLSSLRSARLPVDRISMRSISVPNLRSRGLNAAAASGGNIYTLKAHSFTDLHQGAASHGRSTISSGTTDTQSSSSLHAASFGPHQAKEQGADTDQESASEATPVAHAETPAKALLSRRRHSLPATPCDYVLESESKEQEENRQQIQSLLVLECWMRFLDDNAAEQLVIPDAELRFIKERLPLSITHLTRPLLCPGDMISARSSASGAKINSAAATVAQSRTGDDDSIEIGSHEPHNPRRMVTLGLVTQRSLQFQQPDYILKRNFVSQVQLRRVNLDQVQSPLSLKFGVKYSDSESDDYAEVHVAALNGSTTAKDFIAGIRRISTMPTMRLGKMMSQLALNPDADSISPTEATAMRTQRLISVGELRKHHPSLRPRPPFVSVISGGKNVDILGYKPVPQSISELLEPNAVPPALFDTIAKLATAHLVANHFPDFCWQASQNISRKEGIIGLAAAFMSLFVGLAVATAMTLGHVHTAWRAFALPFLFAACSIGVVAWRRVSICLWFMRRRSTRIVKSHMLTRTRDPEMAVQTDPSQQGLDLKRVRIITGTFVDPYQACISGTVLTGWQYISGSCGNIVAIPAAVSSPSLWSYQTTLMPVNSFVSRLVTLMLRSRCMGSSWTIDLDQHYYEVIEPEVLHDQSRTVLIELAIILVLFTIIAAIVFVW</sequence>